<gene>
    <name evidence="2 3" type="primary">rbfA</name>
    <name evidence="3" type="ORF">GXP67_09435</name>
</gene>
<keyword evidence="2" id="KW-0963">Cytoplasm</keyword>
<dbReference type="PANTHER" id="PTHR33515">
    <property type="entry name" value="RIBOSOME-BINDING FACTOR A, CHLOROPLASTIC-RELATED"/>
    <property type="match status" value="1"/>
</dbReference>
<dbReference type="SUPFAM" id="SSF89919">
    <property type="entry name" value="Ribosome-binding factor A, RbfA"/>
    <property type="match status" value="1"/>
</dbReference>
<dbReference type="InterPro" id="IPR015946">
    <property type="entry name" value="KH_dom-like_a/b"/>
</dbReference>
<keyword evidence="4" id="KW-1185">Reference proteome</keyword>
<dbReference type="GO" id="GO:0005829">
    <property type="term" value="C:cytosol"/>
    <property type="evidence" value="ECO:0007669"/>
    <property type="project" value="TreeGrafter"/>
</dbReference>
<dbReference type="GO" id="GO:0030490">
    <property type="term" value="P:maturation of SSU-rRNA"/>
    <property type="evidence" value="ECO:0007669"/>
    <property type="project" value="UniProtKB-UniRule"/>
</dbReference>
<accession>A0A6C0GGB0</accession>
<comment type="function">
    <text evidence="2">One of several proteins that assist in the late maturation steps of the functional core of the 30S ribosomal subunit. Associates with free 30S ribosomal subunits (but not with 30S subunits that are part of 70S ribosomes or polysomes). Required for efficient processing of 16S rRNA. May interact with the 5'-terminal helix region of 16S rRNA.</text>
</comment>
<dbReference type="HAMAP" id="MF_00003">
    <property type="entry name" value="RbfA"/>
    <property type="match status" value="1"/>
</dbReference>
<comment type="subcellular location">
    <subcellularLocation>
        <location evidence="2">Cytoplasm</location>
    </subcellularLocation>
</comment>
<dbReference type="NCBIfam" id="TIGR00082">
    <property type="entry name" value="rbfA"/>
    <property type="match status" value="1"/>
</dbReference>
<evidence type="ECO:0000256" key="1">
    <source>
        <dbReference type="ARBA" id="ARBA00022517"/>
    </source>
</evidence>
<organism evidence="3 4">
    <name type="scientific">Rhodocytophaga rosea</name>
    <dbReference type="NCBI Taxonomy" id="2704465"/>
    <lineage>
        <taxon>Bacteria</taxon>
        <taxon>Pseudomonadati</taxon>
        <taxon>Bacteroidota</taxon>
        <taxon>Cytophagia</taxon>
        <taxon>Cytophagales</taxon>
        <taxon>Rhodocytophagaceae</taxon>
        <taxon>Rhodocytophaga</taxon>
    </lineage>
</organism>
<evidence type="ECO:0000313" key="4">
    <source>
        <dbReference type="Proteomes" id="UP000480178"/>
    </source>
</evidence>
<dbReference type="KEGG" id="rhoz:GXP67_09435"/>
<dbReference type="InterPro" id="IPR000238">
    <property type="entry name" value="RbfA"/>
</dbReference>
<keyword evidence="1 2" id="KW-0690">Ribosome biogenesis</keyword>
<sequence>MESKRQQKFARLIQKDLSEIFQRDAKSMFNGAFITVTEVKVSPDLSIAKVYLSFLLAKNKNTLIEDIKEKGKAIRQMLAVKIKNQARIIPELHFYLDESLEYAAKIDNLLSKIHIPPATEEDENKTGN</sequence>
<dbReference type="Pfam" id="PF02033">
    <property type="entry name" value="RBFA"/>
    <property type="match status" value="1"/>
</dbReference>
<dbReference type="EMBL" id="CP048222">
    <property type="protein sequence ID" value="QHT66864.1"/>
    <property type="molecule type" value="Genomic_DNA"/>
</dbReference>
<evidence type="ECO:0000256" key="2">
    <source>
        <dbReference type="HAMAP-Rule" id="MF_00003"/>
    </source>
</evidence>
<dbReference type="Gene3D" id="3.30.300.20">
    <property type="match status" value="1"/>
</dbReference>
<dbReference type="Proteomes" id="UP000480178">
    <property type="component" value="Chromosome"/>
</dbReference>
<dbReference type="RefSeq" id="WP_162442916.1">
    <property type="nucleotide sequence ID" value="NZ_CP048222.1"/>
</dbReference>
<comment type="subunit">
    <text evidence="2">Monomer. Binds 30S ribosomal subunits, but not 50S ribosomal subunits or 70S ribosomes.</text>
</comment>
<dbReference type="PANTHER" id="PTHR33515:SF1">
    <property type="entry name" value="RIBOSOME-BINDING FACTOR A, CHLOROPLASTIC-RELATED"/>
    <property type="match status" value="1"/>
</dbReference>
<dbReference type="AlphaFoldDB" id="A0A6C0GGB0"/>
<evidence type="ECO:0000313" key="3">
    <source>
        <dbReference type="EMBL" id="QHT66864.1"/>
    </source>
</evidence>
<proteinExistence type="inferred from homology"/>
<name>A0A6C0GGB0_9BACT</name>
<dbReference type="InterPro" id="IPR023799">
    <property type="entry name" value="RbfA_dom_sf"/>
</dbReference>
<comment type="similarity">
    <text evidence="2">Belongs to the RbfA family.</text>
</comment>
<reference evidence="3 4" key="1">
    <citation type="submission" date="2020-01" db="EMBL/GenBank/DDBJ databases">
        <authorList>
            <person name="Kim M.K."/>
        </authorList>
    </citation>
    <scope>NUCLEOTIDE SEQUENCE [LARGE SCALE GENOMIC DNA]</scope>
    <source>
        <strain evidence="3 4">172606-1</strain>
    </source>
</reference>
<dbReference type="GO" id="GO:0043024">
    <property type="term" value="F:ribosomal small subunit binding"/>
    <property type="evidence" value="ECO:0007669"/>
    <property type="project" value="TreeGrafter"/>
</dbReference>
<protein>
    <recommendedName>
        <fullName evidence="2">Ribosome-binding factor A</fullName>
    </recommendedName>
</protein>